<evidence type="ECO:0000256" key="1">
    <source>
        <dbReference type="ARBA" id="ARBA00004302"/>
    </source>
</evidence>
<dbReference type="GO" id="GO:0070831">
    <property type="term" value="P:basement membrane assembly"/>
    <property type="evidence" value="ECO:0007669"/>
    <property type="project" value="TreeGrafter"/>
</dbReference>
<dbReference type="InterPro" id="IPR002049">
    <property type="entry name" value="LE_dom"/>
</dbReference>
<feature type="domain" description="Laminin EGF-like" evidence="15">
    <location>
        <begin position="420"/>
        <end position="464"/>
    </location>
</feature>
<evidence type="ECO:0000256" key="4">
    <source>
        <dbReference type="ARBA" id="ARBA00022729"/>
    </source>
</evidence>
<dbReference type="GO" id="GO:0007411">
    <property type="term" value="P:axon guidance"/>
    <property type="evidence" value="ECO:0007669"/>
    <property type="project" value="TreeGrafter"/>
</dbReference>
<organism evidence="17 18">
    <name type="scientific">Scleropages formosus</name>
    <name type="common">Asian bonytongue</name>
    <name type="synonym">Osteoglossum formosum</name>
    <dbReference type="NCBI Taxonomy" id="113540"/>
    <lineage>
        <taxon>Eukaryota</taxon>
        <taxon>Metazoa</taxon>
        <taxon>Chordata</taxon>
        <taxon>Craniata</taxon>
        <taxon>Vertebrata</taxon>
        <taxon>Euteleostomi</taxon>
        <taxon>Actinopterygii</taxon>
        <taxon>Neopterygii</taxon>
        <taxon>Teleostei</taxon>
        <taxon>Osteoglossocephala</taxon>
        <taxon>Osteoglossomorpha</taxon>
        <taxon>Osteoglossiformes</taxon>
        <taxon>Osteoglossidae</taxon>
        <taxon>Scleropages</taxon>
    </lineage>
</organism>
<dbReference type="Pfam" id="PF24973">
    <property type="entry name" value="EGF_LMN_ATRN"/>
    <property type="match status" value="1"/>
</dbReference>
<accession>A0A8C9S2X5</accession>
<dbReference type="SUPFAM" id="SSF57196">
    <property type="entry name" value="EGF/Laminin"/>
    <property type="match status" value="5"/>
</dbReference>
<dbReference type="PROSITE" id="PS51117">
    <property type="entry name" value="LAMININ_NTER"/>
    <property type="match status" value="1"/>
</dbReference>
<dbReference type="PANTHER" id="PTHR10574">
    <property type="entry name" value="NETRIN/LAMININ-RELATED"/>
    <property type="match status" value="1"/>
</dbReference>
<dbReference type="Ensembl" id="ENSSFOT00015031741.2">
    <property type="protein sequence ID" value="ENSSFOP00015031389.2"/>
    <property type="gene ID" value="ENSSFOG00015020085.2"/>
</dbReference>
<feature type="disulfide bond" evidence="12">
    <location>
        <begin position="467"/>
        <end position="484"/>
    </location>
</feature>
<reference evidence="17" key="3">
    <citation type="submission" date="2025-09" db="UniProtKB">
        <authorList>
            <consortium name="Ensembl"/>
        </authorList>
    </citation>
    <scope>IDENTIFICATION</scope>
</reference>
<evidence type="ECO:0000256" key="13">
    <source>
        <dbReference type="SAM" id="Coils"/>
    </source>
</evidence>
<dbReference type="GO" id="GO:0016477">
    <property type="term" value="P:cell migration"/>
    <property type="evidence" value="ECO:0007669"/>
    <property type="project" value="TreeGrafter"/>
</dbReference>
<evidence type="ECO:0000256" key="7">
    <source>
        <dbReference type="ARBA" id="ARBA00022889"/>
    </source>
</evidence>
<keyword evidence="4 14" id="KW-0732">Signal</keyword>
<evidence type="ECO:0008006" key="19">
    <source>
        <dbReference type="Google" id="ProtNLM"/>
    </source>
</evidence>
<keyword evidence="11 12" id="KW-0424">Laminin EGF-like domain</keyword>
<feature type="domain" description="Laminin EGF-like" evidence="15">
    <location>
        <begin position="465"/>
        <end position="512"/>
    </location>
</feature>
<dbReference type="OrthoDB" id="8545473at2759"/>
<keyword evidence="6" id="KW-0084">Basement membrane</keyword>
<dbReference type="FunFam" id="2.10.25.10:FF:000188">
    <property type="entry name" value="Laminin subunit gamma 2"/>
    <property type="match status" value="1"/>
</dbReference>
<feature type="coiled-coil region" evidence="13">
    <location>
        <begin position="914"/>
        <end position="972"/>
    </location>
</feature>
<keyword evidence="8 13" id="KW-0175">Coiled coil</keyword>
<feature type="domain" description="Laminin N-terminal" evidence="16">
    <location>
        <begin position="23"/>
        <end position="246"/>
    </location>
</feature>
<keyword evidence="3" id="KW-0272">Extracellular matrix</keyword>
<evidence type="ECO:0000259" key="15">
    <source>
        <dbReference type="PROSITE" id="PS50027"/>
    </source>
</evidence>
<dbReference type="SMART" id="SM00136">
    <property type="entry name" value="LamNT"/>
    <property type="match status" value="1"/>
</dbReference>
<comment type="caution">
    <text evidence="12">Lacks conserved residue(s) required for the propagation of feature annotation.</text>
</comment>
<sequence length="981" mass="106474">MKLWTLISLAALAAFCDAQQNCQLGSCYPPTTDLLLGNGNHLRASSTCGLTGSEIFCTPVGQWRMKCCPCDSRNPLGLNAHTIQNVLPSAGPNRWWQSQKGVSPVTLQLDLPNIFQLDTLMLDFKGPRPDALVIERSTDFGKTWQPALYMAADCSSAFPHVSTALPSSLRETYCFALPPLPSNPYKDQTTASRLHSMIGYSASRPLAVSGFTNLRVNLTHLGHVPHTAGRSPSHFYAVKEMRVTGACFCHGHASHCLPDTSTNELPSAQVNPVCECQHNTAGVNCERCEDLYNDLPWRPSEEGHTHTCQRCECNNHAQRCRFDPVVYEASGRRSGGVCQGCLHNTAGRHCDRCAPNYYRNPRSAMNQCQCSAAGAEAGQQCDEETGRCRCKANVEGARCDRCKSGYYGLSADNPLGCSKCPCDFDGPCDSVTGQCSCPPKVLGLACDRCAPNHWNLRSPEGCEPCNCDPNNSYGSSCDQLTGQCQCRPGFSGRSCTECPDGTYGDRRIGCRPCNCDRSGTARCDKRTGACICLLGVTGSLCNTCARGHCDRYPLCPVCPACFFTLDQQLQNLTLSLEGISSRASALPGTIHPSLASRIRAMEDVLAQTRGSIVFPPQYELASIAFPLDVPTQGYANSCPNDWLELLSPVELCSFFRVIPFHLRSSCTLSSQFVFTGALSTIKAAYKDSTAAMKAAEATQPLLEQAAGARGDALALERDVQQTNTKNLKQLDQDLASGPNLTPTANKLQVCGSTRSTPCTPQQCDGKLCPAPEDAACTEQQSCTGALPLGTKALGDAKEVKSRLQQLTGKIIQKTQDSANNVRLTADDLAKQIKQARDVLDADMKNTRDYVKELRNFLEDPLTDPAVIQEISEGVLNTKLPLSLAALKRKVEDIRTLAAGLPNSSHILDSTTPQLERARQLLQKAQTARDDALEVEDKVGDLLGNLSNAEDVLKDLETKIQESLDELKKAERNIDEVRTPQS</sequence>
<gene>
    <name evidence="17" type="primary">lamb3</name>
</gene>
<dbReference type="InterPro" id="IPR056863">
    <property type="entry name" value="LMN_ATRN_NET-like_EGF"/>
</dbReference>
<dbReference type="PROSITE" id="PS50027">
    <property type="entry name" value="EGF_LAM_2"/>
    <property type="match status" value="3"/>
</dbReference>
<keyword evidence="10" id="KW-0325">Glycoprotein</keyword>
<evidence type="ECO:0000313" key="18">
    <source>
        <dbReference type="Proteomes" id="UP000694397"/>
    </source>
</evidence>
<dbReference type="Pfam" id="PF00055">
    <property type="entry name" value="Laminin_N"/>
    <property type="match status" value="1"/>
</dbReference>
<dbReference type="PRINTS" id="PR00011">
    <property type="entry name" value="EGFLAMININ"/>
</dbReference>
<keyword evidence="9 12" id="KW-1015">Disulfide bond</keyword>
<dbReference type="Gene3D" id="2.170.300.10">
    <property type="entry name" value="Tie2 ligand-binding domain superfamily"/>
    <property type="match status" value="1"/>
</dbReference>
<reference evidence="17" key="2">
    <citation type="submission" date="2025-08" db="UniProtKB">
        <authorList>
            <consortium name="Ensembl"/>
        </authorList>
    </citation>
    <scope>IDENTIFICATION</scope>
</reference>
<evidence type="ECO:0000256" key="12">
    <source>
        <dbReference type="PROSITE-ProRule" id="PRU00460"/>
    </source>
</evidence>
<dbReference type="GO" id="GO:0009888">
    <property type="term" value="P:tissue development"/>
    <property type="evidence" value="ECO:0007669"/>
    <property type="project" value="TreeGrafter"/>
</dbReference>
<evidence type="ECO:0000256" key="9">
    <source>
        <dbReference type="ARBA" id="ARBA00023157"/>
    </source>
</evidence>
<dbReference type="FunFam" id="2.10.25.10:FF:000082">
    <property type="entry name" value="Laminin subunit alpha 1"/>
    <property type="match status" value="1"/>
</dbReference>
<keyword evidence="2" id="KW-0964">Secreted</keyword>
<reference evidence="17 18" key="1">
    <citation type="submission" date="2019-04" db="EMBL/GenBank/DDBJ databases">
        <authorList>
            <consortium name="Wellcome Sanger Institute Data Sharing"/>
        </authorList>
    </citation>
    <scope>NUCLEOTIDE SEQUENCE [LARGE SCALE GENOMIC DNA]</scope>
</reference>
<evidence type="ECO:0000256" key="10">
    <source>
        <dbReference type="ARBA" id="ARBA00023180"/>
    </source>
</evidence>
<dbReference type="GO" id="GO:0009887">
    <property type="term" value="P:animal organ morphogenesis"/>
    <property type="evidence" value="ECO:0007669"/>
    <property type="project" value="TreeGrafter"/>
</dbReference>
<evidence type="ECO:0000256" key="6">
    <source>
        <dbReference type="ARBA" id="ARBA00022869"/>
    </source>
</evidence>
<proteinExistence type="predicted"/>
<dbReference type="Proteomes" id="UP000694397">
    <property type="component" value="Chromosome 16"/>
</dbReference>
<dbReference type="FunFam" id="2.170.300.10:FF:000001">
    <property type="entry name" value="Laminin subunit beta-1"/>
    <property type="match status" value="1"/>
</dbReference>
<keyword evidence="18" id="KW-1185">Reference proteome</keyword>
<evidence type="ECO:0000256" key="3">
    <source>
        <dbReference type="ARBA" id="ARBA00022530"/>
    </source>
</evidence>
<evidence type="ECO:0000256" key="8">
    <source>
        <dbReference type="ARBA" id="ARBA00023054"/>
    </source>
</evidence>
<dbReference type="Gene3D" id="2.60.120.260">
    <property type="entry name" value="Galactose-binding domain-like"/>
    <property type="match status" value="1"/>
</dbReference>
<feature type="disulfide bond" evidence="12">
    <location>
        <begin position="437"/>
        <end position="446"/>
    </location>
</feature>
<feature type="disulfide bond" evidence="12">
    <location>
        <begin position="390"/>
        <end position="399"/>
    </location>
</feature>
<dbReference type="Gene3D" id="2.10.25.10">
    <property type="entry name" value="Laminin"/>
    <property type="match status" value="4"/>
</dbReference>
<name>A0A8C9S2X5_SCLFO</name>
<keyword evidence="7" id="KW-0130">Cell adhesion</keyword>
<dbReference type="GeneTree" id="ENSGT00940000160731"/>
<dbReference type="SMART" id="SM00180">
    <property type="entry name" value="EGF_Lam"/>
    <property type="match status" value="6"/>
</dbReference>
<evidence type="ECO:0000256" key="14">
    <source>
        <dbReference type="SAM" id="SignalP"/>
    </source>
</evidence>
<dbReference type="InterPro" id="IPR050440">
    <property type="entry name" value="Laminin/Netrin_ECM"/>
</dbReference>
<dbReference type="Pfam" id="PF00053">
    <property type="entry name" value="EGF_laminin"/>
    <property type="match status" value="5"/>
</dbReference>
<feature type="chain" id="PRO_5034753915" description="Laminin subunit beta-3-like" evidence="14">
    <location>
        <begin position="19"/>
        <end position="981"/>
    </location>
</feature>
<dbReference type="AlphaFoldDB" id="A0A8C9S2X5"/>
<feature type="domain" description="Laminin EGF-like" evidence="15">
    <location>
        <begin position="368"/>
        <end position="419"/>
    </location>
</feature>
<evidence type="ECO:0000256" key="5">
    <source>
        <dbReference type="ARBA" id="ARBA00022737"/>
    </source>
</evidence>
<dbReference type="GO" id="GO:0043256">
    <property type="term" value="C:laminin complex"/>
    <property type="evidence" value="ECO:0007669"/>
    <property type="project" value="TreeGrafter"/>
</dbReference>
<keyword evidence="5" id="KW-0677">Repeat</keyword>
<evidence type="ECO:0000259" key="16">
    <source>
        <dbReference type="PROSITE" id="PS51117"/>
    </source>
</evidence>
<feature type="disulfide bond" evidence="12">
    <location>
        <begin position="465"/>
        <end position="477"/>
    </location>
</feature>
<feature type="signal peptide" evidence="14">
    <location>
        <begin position="1"/>
        <end position="18"/>
    </location>
</feature>
<dbReference type="FunFam" id="2.60.120.260:FF:000073">
    <property type="entry name" value="Laminin subunit beta 3"/>
    <property type="match status" value="1"/>
</dbReference>
<evidence type="ECO:0000256" key="2">
    <source>
        <dbReference type="ARBA" id="ARBA00022525"/>
    </source>
</evidence>
<evidence type="ECO:0000256" key="11">
    <source>
        <dbReference type="ARBA" id="ARBA00023292"/>
    </source>
</evidence>
<protein>
    <recommendedName>
        <fullName evidence="19">Laminin subunit beta-3-like</fullName>
    </recommendedName>
</protein>
<feature type="disulfide bond" evidence="12">
    <location>
        <begin position="486"/>
        <end position="495"/>
    </location>
</feature>
<evidence type="ECO:0000313" key="17">
    <source>
        <dbReference type="Ensembl" id="ENSSFOP00015031389.2"/>
    </source>
</evidence>
<comment type="subcellular location">
    <subcellularLocation>
        <location evidence="1">Secreted</location>
        <location evidence="1">Extracellular space</location>
        <location evidence="1">Extracellular matrix</location>
        <location evidence="1">Basement membrane</location>
    </subcellularLocation>
</comment>
<dbReference type="PROSITE" id="PS01248">
    <property type="entry name" value="EGF_LAM_1"/>
    <property type="match status" value="1"/>
</dbReference>
<dbReference type="FunFam" id="2.10.25.10:FF:000084">
    <property type="entry name" value="Laminin subunit alpha 3"/>
    <property type="match status" value="1"/>
</dbReference>
<dbReference type="CDD" id="cd00055">
    <property type="entry name" value="EGF_Lam"/>
    <property type="match status" value="6"/>
</dbReference>
<dbReference type="PANTHER" id="PTHR10574:SF268">
    <property type="entry name" value="LAMININ SUBUNIT BETA-3"/>
    <property type="match status" value="1"/>
</dbReference>
<dbReference type="InterPro" id="IPR008211">
    <property type="entry name" value="Laminin_N"/>
</dbReference>
<dbReference type="GO" id="GO:0034446">
    <property type="term" value="P:substrate adhesion-dependent cell spreading"/>
    <property type="evidence" value="ECO:0007669"/>
    <property type="project" value="TreeGrafter"/>
</dbReference>